<proteinExistence type="predicted"/>
<evidence type="ECO:0000256" key="5">
    <source>
        <dbReference type="ARBA" id="ARBA00023136"/>
    </source>
</evidence>
<evidence type="ECO:0000256" key="3">
    <source>
        <dbReference type="ARBA" id="ARBA00022692"/>
    </source>
</evidence>
<sequence length="112" mass="11718">MDYEVFIVSRMREARDRGASTNEAIKEGLAHTGGVVTAAAIILVGALGGLANGHIAGLQELGVGLAIGILIDATIVRTLLLPSVMTILGKWNWWLPEPVAKAAMTKASPLTD</sequence>
<gene>
    <name evidence="8" type="ORF">UFOPK3482_00661</name>
</gene>
<evidence type="ECO:0000256" key="6">
    <source>
        <dbReference type="SAM" id="Phobius"/>
    </source>
</evidence>
<feature type="domain" description="Membrane transport protein MMPL" evidence="7">
    <location>
        <begin position="2"/>
        <end position="95"/>
    </location>
</feature>
<dbReference type="EMBL" id="CAFBLZ010000046">
    <property type="protein sequence ID" value="CAB4885637.1"/>
    <property type="molecule type" value="Genomic_DNA"/>
</dbReference>
<dbReference type="InterPro" id="IPR004869">
    <property type="entry name" value="MMPL_dom"/>
</dbReference>
<dbReference type="Gene3D" id="1.20.1640.10">
    <property type="entry name" value="Multidrug efflux transporter AcrB transmembrane domain"/>
    <property type="match status" value="1"/>
</dbReference>
<evidence type="ECO:0000313" key="8">
    <source>
        <dbReference type="EMBL" id="CAB4885637.1"/>
    </source>
</evidence>
<keyword evidence="3 6" id="KW-0812">Transmembrane</keyword>
<dbReference type="PANTHER" id="PTHR33406">
    <property type="entry name" value="MEMBRANE PROTEIN MJ1562-RELATED"/>
    <property type="match status" value="1"/>
</dbReference>
<evidence type="ECO:0000256" key="4">
    <source>
        <dbReference type="ARBA" id="ARBA00022989"/>
    </source>
</evidence>
<dbReference type="AlphaFoldDB" id="A0A6J7EQ84"/>
<accession>A0A6J7EQ84</accession>
<evidence type="ECO:0000259" key="7">
    <source>
        <dbReference type="Pfam" id="PF03176"/>
    </source>
</evidence>
<organism evidence="8">
    <name type="scientific">freshwater metagenome</name>
    <dbReference type="NCBI Taxonomy" id="449393"/>
    <lineage>
        <taxon>unclassified sequences</taxon>
        <taxon>metagenomes</taxon>
        <taxon>ecological metagenomes</taxon>
    </lineage>
</organism>
<comment type="subcellular location">
    <subcellularLocation>
        <location evidence="1">Cell membrane</location>
        <topology evidence="1">Multi-pass membrane protein</topology>
    </subcellularLocation>
</comment>
<evidence type="ECO:0000256" key="2">
    <source>
        <dbReference type="ARBA" id="ARBA00022475"/>
    </source>
</evidence>
<protein>
    <submittedName>
        <fullName evidence="8">Unannotated protein</fullName>
    </submittedName>
</protein>
<keyword evidence="5 6" id="KW-0472">Membrane</keyword>
<dbReference type="GO" id="GO:0005886">
    <property type="term" value="C:plasma membrane"/>
    <property type="evidence" value="ECO:0007669"/>
    <property type="project" value="UniProtKB-SubCell"/>
</dbReference>
<keyword evidence="2" id="KW-1003">Cell membrane</keyword>
<dbReference type="InterPro" id="IPR050545">
    <property type="entry name" value="Mycobact_MmpL"/>
</dbReference>
<reference evidence="8" key="1">
    <citation type="submission" date="2020-05" db="EMBL/GenBank/DDBJ databases">
        <authorList>
            <person name="Chiriac C."/>
            <person name="Salcher M."/>
            <person name="Ghai R."/>
            <person name="Kavagutti S V."/>
        </authorList>
    </citation>
    <scope>NUCLEOTIDE SEQUENCE</scope>
</reference>
<keyword evidence="4 6" id="KW-1133">Transmembrane helix</keyword>
<dbReference type="SUPFAM" id="SSF82866">
    <property type="entry name" value="Multidrug efflux transporter AcrB transmembrane domain"/>
    <property type="match status" value="1"/>
</dbReference>
<dbReference type="Pfam" id="PF03176">
    <property type="entry name" value="MMPL"/>
    <property type="match status" value="1"/>
</dbReference>
<feature type="transmembrane region" description="Helical" evidence="6">
    <location>
        <begin position="63"/>
        <end position="88"/>
    </location>
</feature>
<dbReference type="PANTHER" id="PTHR33406:SF13">
    <property type="entry name" value="MEMBRANE PROTEIN YDFJ"/>
    <property type="match status" value="1"/>
</dbReference>
<feature type="transmembrane region" description="Helical" evidence="6">
    <location>
        <begin position="29"/>
        <end position="51"/>
    </location>
</feature>
<name>A0A6J7EQ84_9ZZZZ</name>
<evidence type="ECO:0000256" key="1">
    <source>
        <dbReference type="ARBA" id="ARBA00004651"/>
    </source>
</evidence>